<reference evidence="10 11" key="1">
    <citation type="submission" date="2024-02" db="EMBL/GenBank/DDBJ databases">
        <authorList>
            <person name="Chen Y."/>
            <person name="Shah S."/>
            <person name="Dougan E. K."/>
            <person name="Thang M."/>
            <person name="Chan C."/>
        </authorList>
    </citation>
    <scope>NUCLEOTIDE SEQUENCE [LARGE SCALE GENOMIC DNA]</scope>
</reference>
<dbReference type="InterPro" id="IPR003593">
    <property type="entry name" value="AAA+_ATPase"/>
</dbReference>
<keyword evidence="5" id="KW-0067">ATP-binding</keyword>
<feature type="region of interest" description="Disordered" evidence="8">
    <location>
        <begin position="26"/>
        <end position="46"/>
    </location>
</feature>
<dbReference type="InterPro" id="IPR050352">
    <property type="entry name" value="ABCG_transporters"/>
</dbReference>
<dbReference type="SMART" id="SM00382">
    <property type="entry name" value="AAA"/>
    <property type="match status" value="1"/>
</dbReference>
<dbReference type="Gene3D" id="3.40.50.300">
    <property type="entry name" value="P-loop containing nucleotide triphosphate hydrolases"/>
    <property type="match status" value="1"/>
</dbReference>
<dbReference type="PANTHER" id="PTHR48041:SF139">
    <property type="entry name" value="PROTEIN SCARLET"/>
    <property type="match status" value="1"/>
</dbReference>
<gene>
    <name evidence="10" type="ORF">CCMP2556_LOCUS53252</name>
</gene>
<feature type="non-terminal residue" evidence="10">
    <location>
        <position position="336"/>
    </location>
</feature>
<evidence type="ECO:0000256" key="5">
    <source>
        <dbReference type="ARBA" id="ARBA00022840"/>
    </source>
</evidence>
<feature type="non-terminal residue" evidence="10">
    <location>
        <position position="1"/>
    </location>
</feature>
<name>A0ABP0SS00_9DINO</name>
<dbReference type="InterPro" id="IPR003439">
    <property type="entry name" value="ABC_transporter-like_ATP-bd"/>
</dbReference>
<dbReference type="InterPro" id="IPR027417">
    <property type="entry name" value="P-loop_NTPase"/>
</dbReference>
<comment type="subcellular location">
    <subcellularLocation>
        <location evidence="1">Membrane</location>
        <topology evidence="1">Multi-pass membrane protein</topology>
    </subcellularLocation>
</comment>
<organism evidence="10 11">
    <name type="scientific">Durusdinium trenchii</name>
    <dbReference type="NCBI Taxonomy" id="1381693"/>
    <lineage>
        <taxon>Eukaryota</taxon>
        <taxon>Sar</taxon>
        <taxon>Alveolata</taxon>
        <taxon>Dinophyceae</taxon>
        <taxon>Suessiales</taxon>
        <taxon>Symbiodiniaceae</taxon>
        <taxon>Durusdinium</taxon>
    </lineage>
</organism>
<keyword evidence="2" id="KW-0813">Transport</keyword>
<evidence type="ECO:0000256" key="4">
    <source>
        <dbReference type="ARBA" id="ARBA00022741"/>
    </source>
</evidence>
<accession>A0ABP0SS00</accession>
<evidence type="ECO:0000256" key="3">
    <source>
        <dbReference type="ARBA" id="ARBA00022692"/>
    </source>
</evidence>
<keyword evidence="6" id="KW-1133">Transmembrane helix</keyword>
<evidence type="ECO:0000256" key="7">
    <source>
        <dbReference type="ARBA" id="ARBA00023136"/>
    </source>
</evidence>
<evidence type="ECO:0000256" key="8">
    <source>
        <dbReference type="SAM" id="MobiDB-lite"/>
    </source>
</evidence>
<sequence length="336" mass="36585">FKPPTPPTSATPYGHSLHHRWLRNRTPIAPAPPAAPKTKAMSSLSSLSTDNGIDSLAISTQILHAMQAKRQLSFPVPFCTLSWEDLEVAYRTPHGRRITLHRQGGYVEGGCMMAIMGASGAGKSTLLDTLTKRKTLGEVSGKVYVNGRPQDEHFFFASAYVPQEENLVSTNTVGETVEFYAELTMQKQVSKEMRSRAVSERLQSVGLADKETKFVGGRLPGGFSIRGLSGGERRRLNIAAGVVHSPPLVFLDEPTSGLDAFSALCVMESIRALARAGHVVACTIHQPRQAIVAMFDKVLFLACGHLVYNGPPSGLKDWLMKSELWDPDRALTTSIT</sequence>
<keyword evidence="7" id="KW-0472">Membrane</keyword>
<dbReference type="Pfam" id="PF00005">
    <property type="entry name" value="ABC_tran"/>
    <property type="match status" value="1"/>
</dbReference>
<keyword evidence="3" id="KW-0812">Transmembrane</keyword>
<dbReference type="SUPFAM" id="SSF52540">
    <property type="entry name" value="P-loop containing nucleoside triphosphate hydrolases"/>
    <property type="match status" value="1"/>
</dbReference>
<dbReference type="PROSITE" id="PS00211">
    <property type="entry name" value="ABC_TRANSPORTER_1"/>
    <property type="match status" value="1"/>
</dbReference>
<dbReference type="EMBL" id="CAXAMN010028124">
    <property type="protein sequence ID" value="CAK9115222.1"/>
    <property type="molecule type" value="Genomic_DNA"/>
</dbReference>
<protein>
    <recommendedName>
        <fullName evidence="9">ABC transporter domain-containing protein</fullName>
    </recommendedName>
</protein>
<feature type="domain" description="ABC transporter" evidence="9">
    <location>
        <begin position="81"/>
        <end position="328"/>
    </location>
</feature>
<evidence type="ECO:0000256" key="2">
    <source>
        <dbReference type="ARBA" id="ARBA00022448"/>
    </source>
</evidence>
<keyword evidence="4" id="KW-0547">Nucleotide-binding</keyword>
<evidence type="ECO:0000259" key="9">
    <source>
        <dbReference type="PROSITE" id="PS50893"/>
    </source>
</evidence>
<evidence type="ECO:0000313" key="10">
    <source>
        <dbReference type="EMBL" id="CAK9115222.1"/>
    </source>
</evidence>
<dbReference type="PANTHER" id="PTHR48041">
    <property type="entry name" value="ABC TRANSPORTER G FAMILY MEMBER 28"/>
    <property type="match status" value="1"/>
</dbReference>
<dbReference type="InterPro" id="IPR017871">
    <property type="entry name" value="ABC_transporter-like_CS"/>
</dbReference>
<evidence type="ECO:0000256" key="6">
    <source>
        <dbReference type="ARBA" id="ARBA00022989"/>
    </source>
</evidence>
<evidence type="ECO:0000313" key="11">
    <source>
        <dbReference type="Proteomes" id="UP001642484"/>
    </source>
</evidence>
<comment type="caution">
    <text evidence="10">The sequence shown here is derived from an EMBL/GenBank/DDBJ whole genome shotgun (WGS) entry which is preliminary data.</text>
</comment>
<dbReference type="PROSITE" id="PS50893">
    <property type="entry name" value="ABC_TRANSPORTER_2"/>
    <property type="match status" value="1"/>
</dbReference>
<keyword evidence="11" id="KW-1185">Reference proteome</keyword>
<proteinExistence type="predicted"/>
<dbReference type="Proteomes" id="UP001642484">
    <property type="component" value="Unassembled WGS sequence"/>
</dbReference>
<evidence type="ECO:0000256" key="1">
    <source>
        <dbReference type="ARBA" id="ARBA00004141"/>
    </source>
</evidence>